<reference evidence="1 2" key="1">
    <citation type="submission" date="2020-02" db="EMBL/GenBank/DDBJ databases">
        <title>Flavobacteriaceae Psychroflexus bacterium YR1-1, complete genome.</title>
        <authorList>
            <person name="Li Y."/>
            <person name="Wu S."/>
        </authorList>
    </citation>
    <scope>NUCLEOTIDE SEQUENCE [LARGE SCALE GENOMIC DNA]</scope>
    <source>
        <strain evidence="1 2">YR1-1</strain>
    </source>
</reference>
<name>A0A6B3R1S9_9FLAO</name>
<protein>
    <submittedName>
        <fullName evidence="1">Uncharacterized protein</fullName>
    </submittedName>
</protein>
<keyword evidence="2" id="KW-1185">Reference proteome</keyword>
<sequence length="49" mass="5643">MNLEDIENDSFLTQANLESDTVDDFFESLKEDEATFRSYSALPKPIRLS</sequence>
<organism evidence="1 2">
    <name type="scientific">Psychroflexus aurantiacus</name>
    <dbReference type="NCBI Taxonomy" id="2709310"/>
    <lineage>
        <taxon>Bacteria</taxon>
        <taxon>Pseudomonadati</taxon>
        <taxon>Bacteroidota</taxon>
        <taxon>Flavobacteriia</taxon>
        <taxon>Flavobacteriales</taxon>
        <taxon>Flavobacteriaceae</taxon>
        <taxon>Psychroflexus</taxon>
    </lineage>
</organism>
<dbReference type="AlphaFoldDB" id="A0A6B3R1S9"/>
<dbReference type="RefSeq" id="WP_164004124.1">
    <property type="nucleotide sequence ID" value="NZ_JAAIKD010000002.1"/>
</dbReference>
<accession>A0A6B3R1S9</accession>
<dbReference type="EMBL" id="JAAIKD010000002">
    <property type="protein sequence ID" value="NEV93410.1"/>
    <property type="molecule type" value="Genomic_DNA"/>
</dbReference>
<evidence type="ECO:0000313" key="2">
    <source>
        <dbReference type="Proteomes" id="UP000478505"/>
    </source>
</evidence>
<dbReference type="Proteomes" id="UP000478505">
    <property type="component" value="Unassembled WGS sequence"/>
</dbReference>
<comment type="caution">
    <text evidence="1">The sequence shown here is derived from an EMBL/GenBank/DDBJ whole genome shotgun (WGS) entry which is preliminary data.</text>
</comment>
<proteinExistence type="predicted"/>
<evidence type="ECO:0000313" key="1">
    <source>
        <dbReference type="EMBL" id="NEV93410.1"/>
    </source>
</evidence>
<gene>
    <name evidence="1" type="ORF">G3567_04495</name>
</gene>